<organism evidence="1 2">
    <name type="scientific">Mycobacterium marseillense</name>
    <dbReference type="NCBI Taxonomy" id="701042"/>
    <lineage>
        <taxon>Bacteria</taxon>
        <taxon>Bacillati</taxon>
        <taxon>Actinomycetota</taxon>
        <taxon>Actinomycetes</taxon>
        <taxon>Mycobacteriales</taxon>
        <taxon>Mycobacteriaceae</taxon>
        <taxon>Mycobacterium</taxon>
        <taxon>Mycobacterium avium complex (MAC)</taxon>
    </lineage>
</organism>
<protein>
    <submittedName>
        <fullName evidence="1">Uncharacterized protein</fullName>
    </submittedName>
</protein>
<reference evidence="1 2" key="1">
    <citation type="submission" date="2017-08" db="EMBL/GenBank/DDBJ databases">
        <title>Phylogentic analysis of Mycobacterium avium complex whole genomes.</title>
        <authorList>
            <person name="Caverly L.J."/>
            <person name="Spilker T."/>
            <person name="LiPuma J."/>
        </authorList>
    </citation>
    <scope>NUCLEOTIDE SEQUENCE [LARGE SCALE GENOMIC DNA]</scope>
    <source>
        <strain evidence="1 2">FLAC0026</strain>
    </source>
</reference>
<dbReference type="AlphaFoldDB" id="A0AAC9VS56"/>
<gene>
    <name evidence="1" type="ORF">CKJ54_06555</name>
</gene>
<sequence length="102" mass="11673">MLGKFDRLDALTRWVRIAVFSPLFGVFTPSDDFRVPFFDQLADDGTGYAAHQIFITDYLAGELAAKVFHAAVQLASDFGDRIKLLRGRFAAQNWRFRMRRAN</sequence>
<evidence type="ECO:0000313" key="1">
    <source>
        <dbReference type="EMBL" id="ASW89584.1"/>
    </source>
</evidence>
<dbReference type="KEGG" id="mmal:CKJ54_06555"/>
<name>A0AAC9VS56_9MYCO</name>
<accession>A0AAC9VS56</accession>
<evidence type="ECO:0000313" key="2">
    <source>
        <dbReference type="Proteomes" id="UP000216246"/>
    </source>
</evidence>
<dbReference type="EMBL" id="CP023147">
    <property type="protein sequence ID" value="ASW89584.1"/>
    <property type="molecule type" value="Genomic_DNA"/>
</dbReference>
<dbReference type="Proteomes" id="UP000216246">
    <property type="component" value="Chromosome"/>
</dbReference>
<proteinExistence type="predicted"/>